<proteinExistence type="predicted"/>
<organism evidence="4 5">
    <name type="scientific">Luteipulveratus flavus</name>
    <dbReference type="NCBI Taxonomy" id="3031728"/>
    <lineage>
        <taxon>Bacteria</taxon>
        <taxon>Bacillati</taxon>
        <taxon>Actinomycetota</taxon>
        <taxon>Actinomycetes</taxon>
        <taxon>Micrococcales</taxon>
        <taxon>Dermacoccaceae</taxon>
        <taxon>Luteipulveratus</taxon>
    </lineage>
</organism>
<keyword evidence="1" id="KW-0808">Transferase</keyword>
<accession>A0ABT6C3R8</accession>
<feature type="domain" description="N-acetyltransferase" evidence="3">
    <location>
        <begin position="4"/>
        <end position="170"/>
    </location>
</feature>
<dbReference type="Gene3D" id="3.40.630.30">
    <property type="match status" value="1"/>
</dbReference>
<keyword evidence="2" id="KW-0012">Acyltransferase</keyword>
<dbReference type="Proteomes" id="UP001528912">
    <property type="component" value="Unassembled WGS sequence"/>
</dbReference>
<gene>
    <name evidence="4" type="ORF">P4R38_02935</name>
</gene>
<comment type="caution">
    <text evidence="4">The sequence shown here is derived from an EMBL/GenBank/DDBJ whole genome shotgun (WGS) entry which is preliminary data.</text>
</comment>
<evidence type="ECO:0000256" key="1">
    <source>
        <dbReference type="ARBA" id="ARBA00022679"/>
    </source>
</evidence>
<evidence type="ECO:0000313" key="5">
    <source>
        <dbReference type="Proteomes" id="UP001528912"/>
    </source>
</evidence>
<dbReference type="InterPro" id="IPR000182">
    <property type="entry name" value="GNAT_dom"/>
</dbReference>
<reference evidence="4 5" key="1">
    <citation type="submission" date="2023-03" db="EMBL/GenBank/DDBJ databases">
        <title>YIM 133296 draft genome.</title>
        <authorList>
            <person name="Xiong L."/>
        </authorList>
    </citation>
    <scope>NUCLEOTIDE SEQUENCE [LARGE SCALE GENOMIC DNA]</scope>
    <source>
        <strain evidence="4 5">YIM 133296</strain>
    </source>
</reference>
<evidence type="ECO:0000259" key="3">
    <source>
        <dbReference type="PROSITE" id="PS51186"/>
    </source>
</evidence>
<protein>
    <recommendedName>
        <fullName evidence="3">N-acetyltransferase domain-containing protein</fullName>
    </recommendedName>
</protein>
<dbReference type="SUPFAM" id="SSF55729">
    <property type="entry name" value="Acyl-CoA N-acyltransferases (Nat)"/>
    <property type="match status" value="2"/>
</dbReference>
<dbReference type="InterPro" id="IPR050832">
    <property type="entry name" value="Bact_Acetyltransf"/>
</dbReference>
<dbReference type="RefSeq" id="WP_277190972.1">
    <property type="nucleotide sequence ID" value="NZ_JAROAV010000008.1"/>
</dbReference>
<name>A0ABT6C3R8_9MICO</name>
<evidence type="ECO:0000313" key="4">
    <source>
        <dbReference type="EMBL" id="MDF8263203.1"/>
    </source>
</evidence>
<dbReference type="PANTHER" id="PTHR43877">
    <property type="entry name" value="AMINOALKYLPHOSPHONATE N-ACETYLTRANSFERASE-RELATED-RELATED"/>
    <property type="match status" value="1"/>
</dbReference>
<dbReference type="EMBL" id="JAROAV010000008">
    <property type="protein sequence ID" value="MDF8263203.1"/>
    <property type="molecule type" value="Genomic_DNA"/>
</dbReference>
<dbReference type="PROSITE" id="PS51186">
    <property type="entry name" value="GNAT"/>
    <property type="match status" value="1"/>
</dbReference>
<keyword evidence="5" id="KW-1185">Reference proteome</keyword>
<evidence type="ECO:0000256" key="2">
    <source>
        <dbReference type="ARBA" id="ARBA00023315"/>
    </source>
</evidence>
<sequence>MSAITVHEVDPHDDAAFRAWYAAFHDGVTAGRTAPLCESYDALAASLRNPSSRKRRVAVAAREGAVAVGGMLLEYHLEHDLDVVDVEIAVPEPQRRRGAGGSLWDHATARAAELGRGTFCVELNVPAGRPWQDAPGGRFAASRGFTSEHVEDHYARAWPVPHVPAATDPAYELLTWTGATPEEHLEAYAAMQTAMSADVPTGNLTREARTITVDQIRESDQRLLSSYRVYVALAVTTAQRRPAGYTLVFVDRSNPVNGLQDDTLVLQEHRGHGLGAALKAANYAQMSPAESALRRLHTWTAQSNDAMRTVNARFGFEVAEVMHELERRPR</sequence>
<dbReference type="InterPro" id="IPR016181">
    <property type="entry name" value="Acyl_CoA_acyltransferase"/>
</dbReference>